<keyword evidence="2" id="KW-1185">Reference proteome</keyword>
<dbReference type="VEuPathDB" id="VectorBase:LDEU001556"/>
<dbReference type="OrthoDB" id="2865258at2759"/>
<name>A0A443SSI8_9ACAR</name>
<organism evidence="1 2">
    <name type="scientific">Leptotrombidium deliense</name>
    <dbReference type="NCBI Taxonomy" id="299467"/>
    <lineage>
        <taxon>Eukaryota</taxon>
        <taxon>Metazoa</taxon>
        <taxon>Ecdysozoa</taxon>
        <taxon>Arthropoda</taxon>
        <taxon>Chelicerata</taxon>
        <taxon>Arachnida</taxon>
        <taxon>Acari</taxon>
        <taxon>Acariformes</taxon>
        <taxon>Trombidiformes</taxon>
        <taxon>Prostigmata</taxon>
        <taxon>Anystina</taxon>
        <taxon>Parasitengona</taxon>
        <taxon>Trombiculoidea</taxon>
        <taxon>Trombiculidae</taxon>
        <taxon>Leptotrombidium</taxon>
    </lineage>
</organism>
<dbReference type="SUPFAM" id="SSF56784">
    <property type="entry name" value="HAD-like"/>
    <property type="match status" value="1"/>
</dbReference>
<dbReference type="Gene3D" id="3.40.50.1000">
    <property type="entry name" value="HAD superfamily/HAD-like"/>
    <property type="match status" value="1"/>
</dbReference>
<gene>
    <name evidence="1" type="ORF">B4U80_00115</name>
</gene>
<dbReference type="InterPro" id="IPR023214">
    <property type="entry name" value="HAD_sf"/>
</dbReference>
<dbReference type="Pfam" id="PF12689">
    <property type="entry name" value="Acid_PPase"/>
    <property type="match status" value="1"/>
</dbReference>
<accession>A0A443SSI8</accession>
<evidence type="ECO:0000313" key="1">
    <source>
        <dbReference type="EMBL" id="RWS30481.1"/>
    </source>
</evidence>
<dbReference type="PANTHER" id="PTHR17901">
    <property type="entry name" value="MAGNESIUM-DEPENDENT PHOSPHATASE 1 MDP1"/>
    <property type="match status" value="1"/>
</dbReference>
<sequence length="96" mass="10942">MGVASRTEYPEGANQLLHLFGFEKLFKFKEIYPGCKVTHFEQFKKASGIQFKEMLFFDDEERNIIDVSRLGVTAILVNPETGVTMKNVTDALAKHE</sequence>
<dbReference type="InterPro" id="IPR036412">
    <property type="entry name" value="HAD-like_sf"/>
</dbReference>
<protein>
    <submittedName>
        <fullName evidence="1">Magnesium-dependent phosphatase 1-like isoform X1</fullName>
    </submittedName>
</protein>
<dbReference type="PANTHER" id="PTHR17901:SF14">
    <property type="entry name" value="MAGNESIUM-DEPENDENT PHOSPHATASE 1"/>
    <property type="match status" value="1"/>
</dbReference>
<reference evidence="1 2" key="1">
    <citation type="journal article" date="2018" name="Gigascience">
        <title>Genomes of trombidid mites reveal novel predicted allergens and laterally-transferred genes associated with secondary metabolism.</title>
        <authorList>
            <person name="Dong X."/>
            <person name="Chaisiri K."/>
            <person name="Xia D."/>
            <person name="Armstrong S.D."/>
            <person name="Fang Y."/>
            <person name="Donnelly M.J."/>
            <person name="Kadowaki T."/>
            <person name="McGarry J.W."/>
            <person name="Darby A.C."/>
            <person name="Makepeace B.L."/>
        </authorList>
    </citation>
    <scope>NUCLEOTIDE SEQUENCE [LARGE SCALE GENOMIC DNA]</scope>
    <source>
        <strain evidence="1">UoL-UT</strain>
    </source>
</reference>
<dbReference type="STRING" id="299467.A0A443SSI8"/>
<comment type="caution">
    <text evidence="1">The sequence shown here is derived from an EMBL/GenBank/DDBJ whole genome shotgun (WGS) entry which is preliminary data.</text>
</comment>
<dbReference type="GO" id="GO:0003993">
    <property type="term" value="F:acid phosphatase activity"/>
    <property type="evidence" value="ECO:0007669"/>
    <property type="project" value="TreeGrafter"/>
</dbReference>
<proteinExistence type="predicted"/>
<dbReference type="Proteomes" id="UP000288716">
    <property type="component" value="Unassembled WGS sequence"/>
</dbReference>
<dbReference type="AlphaFoldDB" id="A0A443SSI8"/>
<dbReference type="EMBL" id="NCKV01000487">
    <property type="protein sequence ID" value="RWS30481.1"/>
    <property type="molecule type" value="Genomic_DNA"/>
</dbReference>
<evidence type="ECO:0000313" key="2">
    <source>
        <dbReference type="Proteomes" id="UP000288716"/>
    </source>
</evidence>
<dbReference type="InterPro" id="IPR010036">
    <property type="entry name" value="MDP_1_eu_arc"/>
</dbReference>